<evidence type="ECO:0000259" key="2">
    <source>
        <dbReference type="PROSITE" id="PS51459"/>
    </source>
</evidence>
<keyword evidence="1" id="KW-0067">ATP-binding</keyword>
<comment type="function">
    <text evidence="1">Adenylyltransferase that mediates the addition of adenosine 5'-monophosphate (AMP) to specific residues of target proteins.</text>
</comment>
<dbReference type="SUPFAM" id="SSF140931">
    <property type="entry name" value="Fic-like"/>
    <property type="match status" value="1"/>
</dbReference>
<comment type="subunit">
    <text evidence="1">Homodimer.</text>
</comment>
<comment type="catalytic activity">
    <reaction evidence="1">
        <text>L-threonyl-[protein] + ATP = 3-O-(5'-adenylyl)-L-threonyl-[protein] + diphosphate</text>
        <dbReference type="Rhea" id="RHEA:54292"/>
        <dbReference type="Rhea" id="RHEA-COMP:11060"/>
        <dbReference type="Rhea" id="RHEA-COMP:13847"/>
        <dbReference type="ChEBI" id="CHEBI:30013"/>
        <dbReference type="ChEBI" id="CHEBI:30616"/>
        <dbReference type="ChEBI" id="CHEBI:33019"/>
        <dbReference type="ChEBI" id="CHEBI:138113"/>
        <dbReference type="EC" id="2.7.7.108"/>
    </reaction>
</comment>
<dbReference type="Gene3D" id="1.10.10.10">
    <property type="entry name" value="Winged helix-like DNA-binding domain superfamily/Winged helix DNA-binding domain"/>
    <property type="match status" value="1"/>
</dbReference>
<organism evidence="3 4">
    <name type="scientific">Halopseudomonas salina</name>
    <dbReference type="NCBI Taxonomy" id="1323744"/>
    <lineage>
        <taxon>Bacteria</taxon>
        <taxon>Pseudomonadati</taxon>
        <taxon>Pseudomonadota</taxon>
        <taxon>Gammaproteobacteria</taxon>
        <taxon>Pseudomonadales</taxon>
        <taxon>Pseudomonadaceae</taxon>
        <taxon>Halopseudomonas</taxon>
    </lineage>
</organism>
<gene>
    <name evidence="3" type="ORF">GCM10007418_21020</name>
</gene>
<dbReference type="InterPro" id="IPR025758">
    <property type="entry name" value="Fic/DOC_N"/>
</dbReference>
<dbReference type="SUPFAM" id="SSF46785">
    <property type="entry name" value="Winged helix' DNA-binding domain"/>
    <property type="match status" value="1"/>
</dbReference>
<evidence type="ECO:0000313" key="4">
    <source>
        <dbReference type="Proteomes" id="UP000638188"/>
    </source>
</evidence>
<evidence type="ECO:0000313" key="3">
    <source>
        <dbReference type="EMBL" id="GGD01588.1"/>
    </source>
</evidence>
<dbReference type="InterPro" id="IPR003812">
    <property type="entry name" value="Fido"/>
</dbReference>
<dbReference type="InterPro" id="IPR036388">
    <property type="entry name" value="WH-like_DNA-bd_sf"/>
</dbReference>
<keyword evidence="1" id="KW-0548">Nucleotidyltransferase</keyword>
<accession>A0ABQ1PQN3</accession>
<dbReference type="PIRSF" id="PIRSF038925">
    <property type="entry name" value="AMP-prot_trans"/>
    <property type="match status" value="1"/>
</dbReference>
<dbReference type="EMBL" id="BMFF01000004">
    <property type="protein sequence ID" value="GGD01588.1"/>
    <property type="molecule type" value="Genomic_DNA"/>
</dbReference>
<dbReference type="RefSeq" id="WP_150277060.1">
    <property type="nucleotide sequence ID" value="NZ_BMFF01000004.1"/>
</dbReference>
<name>A0ABQ1PQN3_9GAMM</name>
<dbReference type="Proteomes" id="UP000638188">
    <property type="component" value="Unassembled WGS sequence"/>
</dbReference>
<protein>
    <recommendedName>
        <fullName evidence="1">Protein adenylyltransferase</fullName>
        <ecNumber evidence="1">2.7.7.108</ecNumber>
    </recommendedName>
    <alternativeName>
        <fullName evidence="1">AMPylator</fullName>
    </alternativeName>
</protein>
<comment type="caution">
    <text evidence="3">The sequence shown here is derived from an EMBL/GenBank/DDBJ whole genome shotgun (WGS) entry which is preliminary data.</text>
</comment>
<feature type="domain" description="Fido" evidence="2">
    <location>
        <begin position="112"/>
        <end position="258"/>
    </location>
</feature>
<dbReference type="GO" id="GO:0016740">
    <property type="term" value="F:transferase activity"/>
    <property type="evidence" value="ECO:0007669"/>
    <property type="project" value="UniProtKB-KW"/>
</dbReference>
<proteinExistence type="predicted"/>
<dbReference type="InterPro" id="IPR036597">
    <property type="entry name" value="Fido-like_dom_sf"/>
</dbReference>
<reference evidence="4" key="1">
    <citation type="journal article" date="2019" name="Int. J. Syst. Evol. Microbiol.">
        <title>The Global Catalogue of Microorganisms (GCM) 10K type strain sequencing project: providing services to taxonomists for standard genome sequencing and annotation.</title>
        <authorList>
            <consortium name="The Broad Institute Genomics Platform"/>
            <consortium name="The Broad Institute Genome Sequencing Center for Infectious Disease"/>
            <person name="Wu L."/>
            <person name="Ma J."/>
        </authorList>
    </citation>
    <scope>NUCLEOTIDE SEQUENCE [LARGE SCALE GENOMIC DNA]</scope>
    <source>
        <strain evidence="4">CGMCC 1.12482</strain>
    </source>
</reference>
<dbReference type="EC" id="2.7.7.108" evidence="1"/>
<dbReference type="Gene3D" id="1.10.3290.10">
    <property type="entry name" value="Fido-like domain"/>
    <property type="match status" value="1"/>
</dbReference>
<dbReference type="InterPro" id="IPR026287">
    <property type="entry name" value="SoFic-like"/>
</dbReference>
<sequence>MSGYSIPELPISNLSSLETRAVLKKTAEAHRYLAELKGVAATIPNEAILINTLALQEAKDSSEIENIVTTHDELYKANLNVEAVTPIAAKEVQDYAYALRQGFLGVRQTGLLRLNDIIDVQQLLERNKAGLRRLPGTELKNAATGAVIYTPPQHAEIIEKLMANLVTYINDDSLCDADPLVKMAIIHHQFESIHPFYDGNGRTGRILNLLYLVAKDLLNLPVLYLSRHFIRNKAAYYQQLQQVRESGEWEPWLLYMLDALIETSQHTIELIQAMKVLMTEYKQRMRAELPKIYRQELLNNLFNHPYTKIEFVMEDLQVSRITATKYLDQLVEHGLLVKEKVGRSNYYINQPLVRLLSEAPQFPTN</sequence>
<keyword evidence="1 3" id="KW-0808">Transferase</keyword>
<evidence type="ECO:0000256" key="1">
    <source>
        <dbReference type="PIRNR" id="PIRNR038925"/>
    </source>
</evidence>
<dbReference type="PROSITE" id="PS51459">
    <property type="entry name" value="FIDO"/>
    <property type="match status" value="1"/>
</dbReference>
<dbReference type="InterPro" id="IPR048770">
    <property type="entry name" value="SoFic-like_C"/>
</dbReference>
<dbReference type="InterPro" id="IPR036390">
    <property type="entry name" value="WH_DNA-bd_sf"/>
</dbReference>
<comment type="catalytic activity">
    <reaction evidence="1">
        <text>L-tyrosyl-[protein] + ATP = O-(5'-adenylyl)-L-tyrosyl-[protein] + diphosphate</text>
        <dbReference type="Rhea" id="RHEA:54288"/>
        <dbReference type="Rhea" id="RHEA-COMP:10136"/>
        <dbReference type="Rhea" id="RHEA-COMP:13846"/>
        <dbReference type="ChEBI" id="CHEBI:30616"/>
        <dbReference type="ChEBI" id="CHEBI:33019"/>
        <dbReference type="ChEBI" id="CHEBI:46858"/>
        <dbReference type="ChEBI" id="CHEBI:83624"/>
        <dbReference type="EC" id="2.7.7.108"/>
    </reaction>
</comment>
<dbReference type="Pfam" id="PF13784">
    <property type="entry name" value="Fic_N"/>
    <property type="match status" value="1"/>
</dbReference>
<keyword evidence="4" id="KW-1185">Reference proteome</keyword>
<dbReference type="PANTHER" id="PTHR13504">
    <property type="entry name" value="FIDO DOMAIN-CONTAINING PROTEIN DDB_G0283145"/>
    <property type="match status" value="1"/>
</dbReference>
<dbReference type="Pfam" id="PF21248">
    <property type="entry name" value="SoFic-like_C"/>
    <property type="match status" value="1"/>
</dbReference>
<dbReference type="InterPro" id="IPR040198">
    <property type="entry name" value="Fido_containing"/>
</dbReference>
<keyword evidence="1" id="KW-0547">Nucleotide-binding</keyword>
<dbReference type="PANTHER" id="PTHR13504:SF35">
    <property type="entry name" value="PROTEIN ADENYLYLTRANSFERASE SOFIC"/>
    <property type="match status" value="1"/>
</dbReference>
<dbReference type="Pfam" id="PF02661">
    <property type="entry name" value="Fic"/>
    <property type="match status" value="1"/>
</dbReference>